<comment type="caution">
    <text evidence="2">Lacks conserved residue(s) required for the propagation of feature annotation.</text>
</comment>
<feature type="domain" description="PKS/mFAS DH" evidence="4">
    <location>
        <begin position="1"/>
        <end position="239"/>
    </location>
</feature>
<gene>
    <name evidence="5" type="ORF">BU23DRAFT_198281</name>
</gene>
<evidence type="ECO:0000256" key="1">
    <source>
        <dbReference type="ARBA" id="ARBA00022679"/>
    </source>
</evidence>
<evidence type="ECO:0000256" key="2">
    <source>
        <dbReference type="PROSITE-ProRule" id="PRU01363"/>
    </source>
</evidence>
<dbReference type="Pfam" id="PF14765">
    <property type="entry name" value="PS-DH"/>
    <property type="match status" value="1"/>
</dbReference>
<organism evidence="5 6">
    <name type="scientific">Bimuria novae-zelandiae CBS 107.79</name>
    <dbReference type="NCBI Taxonomy" id="1447943"/>
    <lineage>
        <taxon>Eukaryota</taxon>
        <taxon>Fungi</taxon>
        <taxon>Dikarya</taxon>
        <taxon>Ascomycota</taxon>
        <taxon>Pezizomycotina</taxon>
        <taxon>Dothideomycetes</taxon>
        <taxon>Pleosporomycetidae</taxon>
        <taxon>Pleosporales</taxon>
        <taxon>Massarineae</taxon>
        <taxon>Didymosphaeriaceae</taxon>
        <taxon>Bimuria</taxon>
    </lineage>
</organism>
<evidence type="ECO:0000313" key="6">
    <source>
        <dbReference type="Proteomes" id="UP000800036"/>
    </source>
</evidence>
<dbReference type="InterPro" id="IPR049551">
    <property type="entry name" value="PKS_DH_C"/>
</dbReference>
<keyword evidence="5" id="KW-0489">Methyltransferase</keyword>
<dbReference type="PANTHER" id="PTHR45681:SF6">
    <property type="entry name" value="POLYKETIDE SYNTHASE 37"/>
    <property type="match status" value="1"/>
</dbReference>
<keyword evidence="3" id="KW-0732">Signal</keyword>
<dbReference type="OrthoDB" id="3799138at2759"/>
<feature type="region of interest" description="N-terminal hotdog fold" evidence="2">
    <location>
        <begin position="1"/>
        <end position="65"/>
    </location>
</feature>
<keyword evidence="6" id="KW-1185">Reference proteome</keyword>
<keyword evidence="1 5" id="KW-0808">Transferase</keyword>
<feature type="signal peptide" evidence="3">
    <location>
        <begin position="1"/>
        <end position="21"/>
    </location>
</feature>
<dbReference type="Proteomes" id="UP000800036">
    <property type="component" value="Unassembled WGS sequence"/>
</dbReference>
<dbReference type="InterPro" id="IPR050444">
    <property type="entry name" value="Polyketide_Synthase"/>
</dbReference>
<dbReference type="Pfam" id="PF08242">
    <property type="entry name" value="Methyltransf_12"/>
    <property type="match status" value="1"/>
</dbReference>
<dbReference type="Gene3D" id="3.10.129.110">
    <property type="entry name" value="Polyketide synthase dehydratase"/>
    <property type="match status" value="1"/>
</dbReference>
<dbReference type="PROSITE" id="PS52019">
    <property type="entry name" value="PKS_MFAS_DH"/>
    <property type="match status" value="1"/>
</dbReference>
<proteinExistence type="predicted"/>
<dbReference type="InterPro" id="IPR013217">
    <property type="entry name" value="Methyltransf_12"/>
</dbReference>
<dbReference type="SUPFAM" id="SSF53335">
    <property type="entry name" value="S-adenosyl-L-methionine-dependent methyltransferases"/>
    <property type="match status" value="1"/>
</dbReference>
<dbReference type="GO" id="GO:0008168">
    <property type="term" value="F:methyltransferase activity"/>
    <property type="evidence" value="ECO:0007669"/>
    <property type="project" value="UniProtKB-KW"/>
</dbReference>
<evidence type="ECO:0000256" key="3">
    <source>
        <dbReference type="SAM" id="SignalP"/>
    </source>
</evidence>
<name>A0A6A5V1Y4_9PLEO</name>
<dbReference type="CDD" id="cd02440">
    <property type="entry name" value="AdoMet_MTases"/>
    <property type="match status" value="1"/>
</dbReference>
<dbReference type="InterPro" id="IPR049900">
    <property type="entry name" value="PKS_mFAS_DH"/>
</dbReference>
<protein>
    <submittedName>
        <fullName evidence="5">S-adenosyl-L-methionine-dependent methyltransferase</fullName>
    </submittedName>
</protein>
<evidence type="ECO:0000259" key="4">
    <source>
        <dbReference type="PROSITE" id="PS52019"/>
    </source>
</evidence>
<dbReference type="GO" id="GO:0032259">
    <property type="term" value="P:methylation"/>
    <property type="evidence" value="ECO:0007669"/>
    <property type="project" value="UniProtKB-KW"/>
</dbReference>
<evidence type="ECO:0000313" key="5">
    <source>
        <dbReference type="EMBL" id="KAF1971024.1"/>
    </source>
</evidence>
<dbReference type="Gene3D" id="3.40.50.150">
    <property type="entry name" value="Vaccinia Virus protein VP39"/>
    <property type="match status" value="1"/>
</dbReference>
<accession>A0A6A5V1Y4</accession>
<reference evidence="5" key="1">
    <citation type="journal article" date="2020" name="Stud. Mycol.">
        <title>101 Dothideomycetes genomes: a test case for predicting lifestyles and emergence of pathogens.</title>
        <authorList>
            <person name="Haridas S."/>
            <person name="Albert R."/>
            <person name="Binder M."/>
            <person name="Bloem J."/>
            <person name="Labutti K."/>
            <person name="Salamov A."/>
            <person name="Andreopoulos B."/>
            <person name="Baker S."/>
            <person name="Barry K."/>
            <person name="Bills G."/>
            <person name="Bluhm B."/>
            <person name="Cannon C."/>
            <person name="Castanera R."/>
            <person name="Culley D."/>
            <person name="Daum C."/>
            <person name="Ezra D."/>
            <person name="Gonzalez J."/>
            <person name="Henrissat B."/>
            <person name="Kuo A."/>
            <person name="Liang C."/>
            <person name="Lipzen A."/>
            <person name="Lutzoni F."/>
            <person name="Magnuson J."/>
            <person name="Mondo S."/>
            <person name="Nolan M."/>
            <person name="Ohm R."/>
            <person name="Pangilinan J."/>
            <person name="Park H.-J."/>
            <person name="Ramirez L."/>
            <person name="Alfaro M."/>
            <person name="Sun H."/>
            <person name="Tritt A."/>
            <person name="Yoshinaga Y."/>
            <person name="Zwiers L.-H."/>
            <person name="Turgeon B."/>
            <person name="Goodwin S."/>
            <person name="Spatafora J."/>
            <person name="Crous P."/>
            <person name="Grigoriev I."/>
        </authorList>
    </citation>
    <scope>NUCLEOTIDE SEQUENCE</scope>
    <source>
        <strain evidence="5">CBS 107.79</strain>
    </source>
</reference>
<feature type="chain" id="PRO_5025339606" evidence="3">
    <location>
        <begin position="22"/>
        <end position="567"/>
    </location>
</feature>
<sequence length="567" mass="63106">MSWRKSSSYLLSCSLLEVLVCVHMSATSKDGKGNLDYRFRILVEKANMDLEMVCSGQIRADYGRTKSDVDGGRQDEEVRADLLAELHAKTAECSTHITPKHLYKRMLTELGLGFGPTFQILDNIGTHQSGKGIATLVGRDPLTANQYIIHPTKLDGMLQLGMPILLAMTRAKTMVPTRVSKIWISVSGPTENVQIFSTVQKCTERTVKFNTKAINATNSALCASIDGVELTTVETNAEAATSLEDAPYLCAHMERNVDVDKLSDSEVQDYCELARSSAAEPIEYLKTLDAILSEYGARAMLKVDIEGGYNAPHMKKYTHWLRHQISSRAIPMVSDSELEQLYESVCITARGQLYSRVGQHLAEFLQGKMDPLQIIFSDEAMITDSYRELMQETTGVAPTAQYLGMLVHKRPGLKFLEVGAGRGSSTATVFKTIGNASVGPRYDSYTYTDISPSFFEQAKAKFTEHCRIDYRVFNVEHHPASQGFELGSYDVIIADNVLHATQDLRATLQNIRTLLRRGGKLLLKEMTTPGCLISGFTFGFLPGWWLAKESERQSSPLLTEERWHALL</sequence>
<feature type="region of interest" description="C-terminal hotdog fold" evidence="2">
    <location>
        <begin position="94"/>
        <end position="239"/>
    </location>
</feature>
<dbReference type="InterPro" id="IPR029063">
    <property type="entry name" value="SAM-dependent_MTases_sf"/>
</dbReference>
<dbReference type="AlphaFoldDB" id="A0A6A5V1Y4"/>
<dbReference type="InterPro" id="IPR042104">
    <property type="entry name" value="PKS_dehydratase_sf"/>
</dbReference>
<dbReference type="PANTHER" id="PTHR45681">
    <property type="entry name" value="POLYKETIDE SYNTHASE 44-RELATED"/>
    <property type="match status" value="1"/>
</dbReference>
<dbReference type="EMBL" id="ML976696">
    <property type="protein sequence ID" value="KAF1971024.1"/>
    <property type="molecule type" value="Genomic_DNA"/>
</dbReference>